<evidence type="ECO:0000256" key="1">
    <source>
        <dbReference type="SAM" id="SignalP"/>
    </source>
</evidence>
<dbReference type="AlphaFoldDB" id="A0A377HW49"/>
<keyword evidence="3" id="KW-1185">Reference proteome</keyword>
<feature type="signal peptide" evidence="1">
    <location>
        <begin position="1"/>
        <end position="18"/>
    </location>
</feature>
<dbReference type="EMBL" id="UGHF01000001">
    <property type="protein sequence ID" value="STO60611.1"/>
    <property type="molecule type" value="Genomic_DNA"/>
</dbReference>
<name>A0A377HW49_9PAST</name>
<accession>A0A377HW49</accession>
<gene>
    <name evidence="2" type="ORF">NCTC1659_01906</name>
</gene>
<feature type="chain" id="PRO_5016731020" evidence="1">
    <location>
        <begin position="19"/>
        <end position="104"/>
    </location>
</feature>
<evidence type="ECO:0000313" key="2">
    <source>
        <dbReference type="EMBL" id="STO60611.1"/>
    </source>
</evidence>
<organism evidence="2 3">
    <name type="scientific">Canicola haemoglobinophilus</name>
    <dbReference type="NCBI Taxonomy" id="733"/>
    <lineage>
        <taxon>Bacteria</taxon>
        <taxon>Pseudomonadati</taxon>
        <taxon>Pseudomonadota</taxon>
        <taxon>Gammaproteobacteria</taxon>
        <taxon>Pasteurellales</taxon>
        <taxon>Pasteurellaceae</taxon>
        <taxon>Canicola</taxon>
    </lineage>
</organism>
<keyword evidence="1" id="KW-0732">Signal</keyword>
<sequence>MKKLIPIAFLGFSSLVSANSEEQIKLAIQEQKPMAVIRVFDTSVKPYKVIEGNKLSRSKPRQVCLHVLNVPVQEQNLFAQYVLAPRPIEVNVPNAKVQTIKRIF</sequence>
<reference evidence="2 3" key="1">
    <citation type="submission" date="2018-06" db="EMBL/GenBank/DDBJ databases">
        <authorList>
            <consortium name="Pathogen Informatics"/>
            <person name="Doyle S."/>
        </authorList>
    </citation>
    <scope>NUCLEOTIDE SEQUENCE [LARGE SCALE GENOMIC DNA]</scope>
    <source>
        <strain evidence="2 3">NCTC1659</strain>
    </source>
</reference>
<evidence type="ECO:0000313" key="3">
    <source>
        <dbReference type="Proteomes" id="UP000254329"/>
    </source>
</evidence>
<dbReference type="RefSeq" id="WP_235817212.1">
    <property type="nucleotide sequence ID" value="NZ_MUXZ01000028.1"/>
</dbReference>
<dbReference type="Proteomes" id="UP000254329">
    <property type="component" value="Unassembled WGS sequence"/>
</dbReference>
<proteinExistence type="predicted"/>
<protein>
    <submittedName>
        <fullName evidence="2">Uncharacterized protein</fullName>
    </submittedName>
</protein>